<name>A0ABT5KZ64_9ALTE</name>
<dbReference type="InterPro" id="IPR010281">
    <property type="entry name" value="DUF885"/>
</dbReference>
<dbReference type="PANTHER" id="PTHR33361:SF2">
    <property type="entry name" value="DUF885 DOMAIN-CONTAINING PROTEIN"/>
    <property type="match status" value="1"/>
</dbReference>
<sequence>MRHRVCYFFSNIKIVWILPCLVLAGLTGCESTPVSNHAAKASEPATSLTKTTENNSARLASIIEQHWQYKLAEDPILAARFGHASYRNRLPGVTASDRARRLRTEEALVAKLDSINTQALSATDKVNHALLRWLLVNSIEANQLNLQRIPFNTFYSFWSRALGASKGLSMRTEADIEAYIARIKDIERYIDENIANMREGIDDGFVHAKVVVEGVAPTVRALVVSDPTQTSLYEPFTKLPSTLSNARHLQLREAGRSAIKAHALPALDRLATFLEGDYLNAATQSLGAQQLPDGEAYYRHAIRQYVTEDRDPARIHQIGLAEVKRLREAMQAQMAAAGFNGSLDEFTAFLRTDPQFYPQSAEALLKEAAFIAKKIEYRLPEFFSTLPRQPYGIVEVPKEIAPNYTTASYNSAPLDGIRGGAYWVNTHNLDQRPLYEMVALTLHEAVPGHHLQNALSLELQNVPDFRRDLYLSAYGEGWGLYAEGLGVEMGVYETPYQHFGRLSYEMWRACRLVIDTGIHSQGWSRARAIDYLAANTALSMANVRAEVDRYISWPGQALSYKMGQLKILELRERAEQALGNQFDIREFHQQLLGNGALPLALLDRQIQAYIDAYR</sequence>
<reference evidence="2 3" key="1">
    <citation type="submission" date="2022-10" db="EMBL/GenBank/DDBJ databases">
        <title>Alteromonas sp. chi3 Genome sequencing.</title>
        <authorList>
            <person name="Park S."/>
        </authorList>
    </citation>
    <scope>NUCLEOTIDE SEQUENCE [LARGE SCALE GENOMIC DNA]</scope>
    <source>
        <strain evidence="3">chi3</strain>
    </source>
</reference>
<protein>
    <submittedName>
        <fullName evidence="2">DUF885 domain-containing protein</fullName>
    </submittedName>
</protein>
<dbReference type="EMBL" id="JAQQXP010000001">
    <property type="protein sequence ID" value="MDC8830058.1"/>
    <property type="molecule type" value="Genomic_DNA"/>
</dbReference>
<dbReference type="Proteomes" id="UP001218788">
    <property type="component" value="Unassembled WGS sequence"/>
</dbReference>
<feature type="chain" id="PRO_5046626279" evidence="1">
    <location>
        <begin position="25"/>
        <end position="614"/>
    </location>
</feature>
<feature type="signal peptide" evidence="1">
    <location>
        <begin position="1"/>
        <end position="24"/>
    </location>
</feature>
<dbReference type="PROSITE" id="PS51257">
    <property type="entry name" value="PROKAR_LIPOPROTEIN"/>
    <property type="match status" value="1"/>
</dbReference>
<dbReference type="PANTHER" id="PTHR33361">
    <property type="entry name" value="GLR0591 PROTEIN"/>
    <property type="match status" value="1"/>
</dbReference>
<comment type="caution">
    <text evidence="2">The sequence shown here is derived from an EMBL/GenBank/DDBJ whole genome shotgun (WGS) entry which is preliminary data.</text>
</comment>
<keyword evidence="3" id="KW-1185">Reference proteome</keyword>
<gene>
    <name evidence="2" type="ORF">OIK42_04680</name>
</gene>
<keyword evidence="1" id="KW-0732">Signal</keyword>
<proteinExistence type="predicted"/>
<evidence type="ECO:0000313" key="2">
    <source>
        <dbReference type="EMBL" id="MDC8830058.1"/>
    </source>
</evidence>
<accession>A0ABT5KZ64</accession>
<dbReference type="Pfam" id="PF05960">
    <property type="entry name" value="DUF885"/>
    <property type="match status" value="1"/>
</dbReference>
<evidence type="ECO:0000256" key="1">
    <source>
        <dbReference type="SAM" id="SignalP"/>
    </source>
</evidence>
<dbReference type="RefSeq" id="WP_273638757.1">
    <property type="nucleotide sequence ID" value="NZ_JAQQXP010000001.1"/>
</dbReference>
<evidence type="ECO:0000313" key="3">
    <source>
        <dbReference type="Proteomes" id="UP001218788"/>
    </source>
</evidence>
<organism evidence="2 3">
    <name type="scientific">Alteromonas gilva</name>
    <dbReference type="NCBI Taxonomy" id="2987522"/>
    <lineage>
        <taxon>Bacteria</taxon>
        <taxon>Pseudomonadati</taxon>
        <taxon>Pseudomonadota</taxon>
        <taxon>Gammaproteobacteria</taxon>
        <taxon>Alteromonadales</taxon>
        <taxon>Alteromonadaceae</taxon>
        <taxon>Alteromonas/Salinimonas group</taxon>
        <taxon>Alteromonas</taxon>
    </lineage>
</organism>